<evidence type="ECO:0000313" key="9">
    <source>
        <dbReference type="EMBL" id="TWS27347.1"/>
    </source>
</evidence>
<dbReference type="OrthoDB" id="3298527at2"/>
<dbReference type="Proteomes" id="UP000319375">
    <property type="component" value="Unassembled WGS sequence"/>
</dbReference>
<dbReference type="GO" id="GO:0005886">
    <property type="term" value="C:plasma membrane"/>
    <property type="evidence" value="ECO:0007669"/>
    <property type="project" value="UniProtKB-SubCell"/>
</dbReference>
<evidence type="ECO:0000256" key="2">
    <source>
        <dbReference type="ARBA" id="ARBA00022475"/>
    </source>
</evidence>
<dbReference type="AlphaFoldDB" id="A0A5C5RWF5"/>
<evidence type="ECO:0000256" key="1">
    <source>
        <dbReference type="ARBA" id="ARBA00004651"/>
    </source>
</evidence>
<keyword evidence="3 7" id="KW-0812">Transmembrane</keyword>
<protein>
    <submittedName>
        <fullName evidence="9">PLDc_N domain-containing protein</fullName>
    </submittedName>
</protein>
<dbReference type="Pfam" id="PF13396">
    <property type="entry name" value="PLDc_N"/>
    <property type="match status" value="1"/>
</dbReference>
<feature type="domain" description="Cardiolipin synthase N-terminal" evidence="8">
    <location>
        <begin position="11"/>
        <end position="55"/>
    </location>
</feature>
<feature type="transmembrane region" description="Helical" evidence="7">
    <location>
        <begin position="32"/>
        <end position="53"/>
    </location>
</feature>
<reference evidence="9 10" key="1">
    <citation type="submission" date="2019-06" db="EMBL/GenBank/DDBJ databases">
        <title>Tsukamurella conjunctivitidis sp. nov., Tsukamurella assacharolytica sp. nov. and Tsukamurella sputae sp. nov. isolated from patients with conjunctivitis, bacteraemia (lymphoma) and respiratory infection (sputum) in Hong Kong.</title>
        <authorList>
            <person name="Teng J.L.L."/>
            <person name="Lee H.H."/>
            <person name="Fong J.Y.H."/>
            <person name="Fok K.M.N."/>
            <person name="Lau S.K.P."/>
            <person name="Woo P.C.Y."/>
        </authorList>
    </citation>
    <scope>NUCLEOTIDE SEQUENCE [LARGE SCALE GENOMIC DNA]</scope>
    <source>
        <strain evidence="9 10">HKU72</strain>
    </source>
</reference>
<evidence type="ECO:0000313" key="10">
    <source>
        <dbReference type="Proteomes" id="UP000319375"/>
    </source>
</evidence>
<keyword evidence="2" id="KW-1003">Cell membrane</keyword>
<organism evidence="9 10">
    <name type="scientific">Tsukamurella conjunctivitidis</name>
    <dbReference type="NCBI Taxonomy" id="2592068"/>
    <lineage>
        <taxon>Bacteria</taxon>
        <taxon>Bacillati</taxon>
        <taxon>Actinomycetota</taxon>
        <taxon>Actinomycetes</taxon>
        <taxon>Mycobacteriales</taxon>
        <taxon>Tsukamurellaceae</taxon>
        <taxon>Tsukamurella</taxon>
    </lineage>
</organism>
<comment type="subcellular location">
    <subcellularLocation>
        <location evidence="1">Cell membrane</location>
        <topology evidence="1">Multi-pass membrane protein</topology>
    </subcellularLocation>
</comment>
<evidence type="ECO:0000256" key="4">
    <source>
        <dbReference type="ARBA" id="ARBA00022989"/>
    </source>
</evidence>
<dbReference type="RefSeq" id="WP_146488485.1">
    <property type="nucleotide sequence ID" value="NZ_VIGX01000014.1"/>
</dbReference>
<feature type="region of interest" description="Disordered" evidence="6">
    <location>
        <begin position="61"/>
        <end position="123"/>
    </location>
</feature>
<name>A0A5C5RWF5_9ACTN</name>
<accession>A0A5C5RWF5</accession>
<keyword evidence="5 7" id="KW-0472">Membrane</keyword>
<dbReference type="InterPro" id="IPR027379">
    <property type="entry name" value="CLS_N"/>
</dbReference>
<evidence type="ECO:0000256" key="7">
    <source>
        <dbReference type="SAM" id="Phobius"/>
    </source>
</evidence>
<evidence type="ECO:0000259" key="8">
    <source>
        <dbReference type="Pfam" id="PF13396"/>
    </source>
</evidence>
<evidence type="ECO:0000256" key="3">
    <source>
        <dbReference type="ARBA" id="ARBA00022692"/>
    </source>
</evidence>
<feature type="compositionally biased region" description="Basic and acidic residues" evidence="6">
    <location>
        <begin position="92"/>
        <end position="123"/>
    </location>
</feature>
<dbReference type="EMBL" id="VIGX01000014">
    <property type="protein sequence ID" value="TWS27347.1"/>
    <property type="molecule type" value="Genomic_DNA"/>
</dbReference>
<gene>
    <name evidence="9" type="ORF">FK530_18655</name>
</gene>
<keyword evidence="10" id="KW-1185">Reference proteome</keyword>
<comment type="caution">
    <text evidence="9">The sequence shown here is derived from an EMBL/GenBank/DDBJ whole genome shotgun (WGS) entry which is preliminary data.</text>
</comment>
<proteinExistence type="predicted"/>
<evidence type="ECO:0000256" key="5">
    <source>
        <dbReference type="ARBA" id="ARBA00023136"/>
    </source>
</evidence>
<keyword evidence="4 7" id="KW-1133">Transmembrane helix</keyword>
<evidence type="ECO:0000256" key="6">
    <source>
        <dbReference type="SAM" id="MobiDB-lite"/>
    </source>
</evidence>
<sequence>MPYFGALVMLMWVAALIDVIVSDEYRVRHLPKGGWLIIVILIPLAGSLIWFLLGRPVGAPAGGGAPSRATGFPEYERPGRHIAQYPDDDDEFLRQCRERAEQQRRRAKEMDARNHPDAPEDKD</sequence>